<dbReference type="GO" id="GO:0008270">
    <property type="term" value="F:zinc ion binding"/>
    <property type="evidence" value="ECO:0007669"/>
    <property type="project" value="UniProtKB-KW"/>
</dbReference>
<feature type="region of interest" description="Disordered" evidence="2">
    <location>
        <begin position="1"/>
        <end position="36"/>
    </location>
</feature>
<feature type="region of interest" description="Disordered" evidence="2">
    <location>
        <begin position="94"/>
        <end position="116"/>
    </location>
</feature>
<name>A0A6P6DNC5_OCTDE</name>
<dbReference type="InterPro" id="IPR031885">
    <property type="entry name" value="DUF4764"/>
</dbReference>
<gene>
    <name evidence="5" type="primary">Znf839</name>
</gene>
<evidence type="ECO:0000313" key="5">
    <source>
        <dbReference type="RefSeq" id="XP_023561431.1"/>
    </source>
</evidence>
<dbReference type="InterPro" id="IPR039946">
    <property type="entry name" value="ZN839"/>
</dbReference>
<keyword evidence="1" id="KW-0479">Metal-binding</keyword>
<dbReference type="InParanoid" id="A0A6P6DNC5"/>
<feature type="region of interest" description="Disordered" evidence="2">
    <location>
        <begin position="548"/>
        <end position="591"/>
    </location>
</feature>
<evidence type="ECO:0000259" key="3">
    <source>
        <dbReference type="PROSITE" id="PS50157"/>
    </source>
</evidence>
<accession>A0A6P6DNC5</accession>
<dbReference type="RefSeq" id="XP_023561431.1">
    <property type="nucleotide sequence ID" value="XM_023705663.1"/>
</dbReference>
<keyword evidence="4" id="KW-1185">Reference proteome</keyword>
<feature type="compositionally biased region" description="Basic residues" evidence="2">
    <location>
        <begin position="195"/>
        <end position="215"/>
    </location>
</feature>
<protein>
    <submittedName>
        <fullName evidence="5">Zinc finger protein 839 isoform X1</fullName>
    </submittedName>
</protein>
<sequence>MADAESETEGGSERGGGRAPPGRRGSAAHVAPLGPEQLRRVLAQVTRVQPPPPPTVLQEAAQQAAVQHAPGTDPPRLPRLLPPQQLEAICVKLTSGDTKGQKPTLLPATIRPQPAGQSLLPRSQLSLVGLGVQPVAPQGPVPTKRVKAVPALGSQDPMPMPSAASGLPTETPAMPGSAHLFPSGSRAGPAEKFKKTPKVKTRSGRISRPPKHKAKDYKFIRTEDLAAGRPSDSDDYSDLSAGDEEEQQAPRALFAEASCALQPRAFRCQACDKAYIGQGGLARHWRLNPGHGWQQPEEGYTEASPRDLAPPERGTPAPSRPEPRTLAVLRQRRAEAAQGSPQCVEDEEAMMLEPESSAAVDLRSGAAQPRACSQARLREVPAQPRACSQARLRESLQQCAPEDLVELVLPRLAQVATVYEFLLAKAKDGGTAQPCFPAVYREFEELHCRVSSMYQELLGRASPASGQPLDVRNPQVAESLGITGFLRKAEAHSDCTAAQHHSMERAGQRSEEARSWQGACEAAEQAPTAWRPRQAVLPMTCPECPAAHSRDQEIPGLSTPTAHLGFTPPASGTTPPPSEGSQGLAVSGGDTGVSHAGCQLKESADSEARCHASGLCSQDWPRQVTADYRTPCQQSEAAPPRDGGGCWPRRPGMCACGGHCDFGNYKWVPRGVTSGQGADLHSDCQWSPPVPREDHHVPGGRCSGDWHRRPWPARWGPGRCPPGFGHSSHCTGRALAVIRGVASVSPGVWGGQGHFSHVSPDTDEPLLAPLSLVCIVLGMRARPLCTENLQTFLFFNLLFKSLPMYPRLACSGHRAELTGGRKQAGVYPWAQEVQGSKGSPPPQPISTQMPWAFPHL</sequence>
<feature type="domain" description="C2H2-type" evidence="3">
    <location>
        <begin position="266"/>
        <end position="296"/>
    </location>
</feature>
<evidence type="ECO:0000256" key="1">
    <source>
        <dbReference type="PROSITE-ProRule" id="PRU00042"/>
    </source>
</evidence>
<dbReference type="AlphaFoldDB" id="A0A6P6DNC5"/>
<proteinExistence type="predicted"/>
<feature type="region of interest" description="Disordered" evidence="2">
    <location>
        <begin position="287"/>
        <end position="323"/>
    </location>
</feature>
<feature type="compositionally biased region" description="Low complexity" evidence="2">
    <location>
        <begin position="58"/>
        <end position="69"/>
    </location>
</feature>
<dbReference type="GeneID" id="101588581"/>
<organism evidence="4 5">
    <name type="scientific">Octodon degus</name>
    <name type="common">Degu</name>
    <name type="synonym">Sciurus degus</name>
    <dbReference type="NCBI Taxonomy" id="10160"/>
    <lineage>
        <taxon>Eukaryota</taxon>
        <taxon>Metazoa</taxon>
        <taxon>Chordata</taxon>
        <taxon>Craniata</taxon>
        <taxon>Vertebrata</taxon>
        <taxon>Euteleostomi</taxon>
        <taxon>Mammalia</taxon>
        <taxon>Eutheria</taxon>
        <taxon>Euarchontoglires</taxon>
        <taxon>Glires</taxon>
        <taxon>Rodentia</taxon>
        <taxon>Hystricomorpha</taxon>
        <taxon>Octodontidae</taxon>
        <taxon>Octodon</taxon>
    </lineage>
</organism>
<dbReference type="OrthoDB" id="5981545at2759"/>
<dbReference type="PANTHER" id="PTHR16116:SF5">
    <property type="entry name" value="ZINC FINGER PROTEIN 839"/>
    <property type="match status" value="1"/>
</dbReference>
<evidence type="ECO:0000313" key="4">
    <source>
        <dbReference type="Proteomes" id="UP000515203"/>
    </source>
</evidence>
<dbReference type="FunCoup" id="A0A6P6DNC5">
    <property type="interactions" value="122"/>
</dbReference>
<dbReference type="PROSITE" id="PS50157">
    <property type="entry name" value="ZINC_FINGER_C2H2_2"/>
    <property type="match status" value="1"/>
</dbReference>
<feature type="region of interest" description="Disordered" evidence="2">
    <location>
        <begin position="151"/>
        <end position="248"/>
    </location>
</feature>
<dbReference type="CTD" id="55778"/>
<dbReference type="Proteomes" id="UP000515203">
    <property type="component" value="Unplaced"/>
</dbReference>
<feature type="compositionally biased region" description="Acidic residues" evidence="2">
    <location>
        <begin position="233"/>
        <end position="247"/>
    </location>
</feature>
<evidence type="ECO:0000256" key="2">
    <source>
        <dbReference type="SAM" id="MobiDB-lite"/>
    </source>
</evidence>
<reference evidence="5" key="1">
    <citation type="submission" date="2025-08" db="UniProtKB">
        <authorList>
            <consortium name="RefSeq"/>
        </authorList>
    </citation>
    <scope>IDENTIFICATION</scope>
</reference>
<feature type="compositionally biased region" description="Basic and acidic residues" evidence="2">
    <location>
        <begin position="216"/>
        <end position="226"/>
    </location>
</feature>
<keyword evidence="1" id="KW-0862">Zinc</keyword>
<feature type="compositionally biased region" description="Acidic residues" evidence="2">
    <location>
        <begin position="1"/>
        <end position="10"/>
    </location>
</feature>
<keyword evidence="1" id="KW-0863">Zinc-finger</keyword>
<dbReference type="PANTHER" id="PTHR16116">
    <property type="entry name" value="ZINC FINGER PROTEIN 839"/>
    <property type="match status" value="1"/>
</dbReference>
<feature type="region of interest" description="Disordered" evidence="2">
    <location>
        <begin position="48"/>
        <end position="80"/>
    </location>
</feature>
<dbReference type="InterPro" id="IPR013087">
    <property type="entry name" value="Znf_C2H2_type"/>
</dbReference>
<dbReference type="Pfam" id="PF15961">
    <property type="entry name" value="DUF4764"/>
    <property type="match status" value="1"/>
</dbReference>